<dbReference type="AlphaFoldDB" id="A0AA38WWV1"/>
<accession>A0AA38WWV1</accession>
<comment type="caution">
    <text evidence="1">The sequence shown here is derived from an EMBL/GenBank/DDBJ whole genome shotgun (WGS) entry which is preliminary data.</text>
</comment>
<proteinExistence type="predicted"/>
<reference evidence="1" key="1">
    <citation type="submission" date="2022-10" db="EMBL/GenBank/DDBJ databases">
        <title>Culturing micro-colonial fungi from biological soil crusts in the Mojave desert and describing Neophaeococcomyces mojavensis, and introducing the new genera and species Taxawa tesnikishii.</title>
        <authorList>
            <person name="Kurbessoian T."/>
            <person name="Stajich J.E."/>
        </authorList>
    </citation>
    <scope>NUCLEOTIDE SEQUENCE</scope>
    <source>
        <strain evidence="1">TK_41</strain>
    </source>
</reference>
<organism evidence="1 2">
    <name type="scientific">Cladophialophora chaetospira</name>
    <dbReference type="NCBI Taxonomy" id="386627"/>
    <lineage>
        <taxon>Eukaryota</taxon>
        <taxon>Fungi</taxon>
        <taxon>Dikarya</taxon>
        <taxon>Ascomycota</taxon>
        <taxon>Pezizomycotina</taxon>
        <taxon>Eurotiomycetes</taxon>
        <taxon>Chaetothyriomycetidae</taxon>
        <taxon>Chaetothyriales</taxon>
        <taxon>Herpotrichiellaceae</taxon>
        <taxon>Cladophialophora</taxon>
    </lineage>
</organism>
<gene>
    <name evidence="1" type="ORF">H2200_012788</name>
</gene>
<protein>
    <submittedName>
        <fullName evidence="1">Uncharacterized protein</fullName>
    </submittedName>
</protein>
<keyword evidence="2" id="KW-1185">Reference proteome</keyword>
<dbReference type="EMBL" id="JAPDRK010000025">
    <property type="protein sequence ID" value="KAJ9602595.1"/>
    <property type="molecule type" value="Genomic_DNA"/>
</dbReference>
<sequence>MATSATAPYSSKIFNSLEDLFPATAKFEALKGSEWLHDVGKALLKEHGMNTTFGFILLHRHFDIDEDQILVEFNNVTVPWLDAGKSSGKSKGFYATAWKPVTNESSDGKGFAWMPYEFAFNPAPFGVDNAVGPIDLNDAKYKEFLEAFSAALRSAGLDQLIGLSVIPEEDNLNGLEITEGKANILLRADQCDSIKDQDRVEAMWSFPGGKYEAIGCAKGCLSPDSGGPHSWYHYGTLS</sequence>
<dbReference type="Proteomes" id="UP001172673">
    <property type="component" value="Unassembled WGS sequence"/>
</dbReference>
<name>A0AA38WWV1_9EURO</name>
<evidence type="ECO:0000313" key="2">
    <source>
        <dbReference type="Proteomes" id="UP001172673"/>
    </source>
</evidence>
<evidence type="ECO:0000313" key="1">
    <source>
        <dbReference type="EMBL" id="KAJ9602595.1"/>
    </source>
</evidence>